<accession>A0A098MBG0</accession>
<dbReference type="AlphaFoldDB" id="A0A098MBG0"/>
<proteinExistence type="predicted"/>
<comment type="caution">
    <text evidence="1">The sequence shown here is derived from an EMBL/GenBank/DDBJ whole genome shotgun (WGS) entry which is preliminary data.</text>
</comment>
<gene>
    <name evidence="1" type="ORF">PWYN_11475</name>
</gene>
<sequence>MTRHGTMLLFSLFKTDNEWYEPAEAGLSFLLSLWGRKGRDIQSDIKFAFEKQEKSTIRIELLA</sequence>
<keyword evidence="2" id="KW-1185">Reference proteome</keyword>
<name>A0A098MBG0_9BACL</name>
<protein>
    <submittedName>
        <fullName evidence="1">Uncharacterized protein</fullName>
    </submittedName>
</protein>
<evidence type="ECO:0000313" key="1">
    <source>
        <dbReference type="EMBL" id="KGE19884.1"/>
    </source>
</evidence>
<dbReference type="Proteomes" id="UP000029734">
    <property type="component" value="Unassembled WGS sequence"/>
</dbReference>
<evidence type="ECO:0000313" key="2">
    <source>
        <dbReference type="Proteomes" id="UP000029734"/>
    </source>
</evidence>
<reference evidence="1 2" key="2">
    <citation type="submission" date="2014-10" db="EMBL/GenBank/DDBJ databases">
        <title>Comparative genomics of the Paenibacillus odorifer group.</title>
        <authorList>
            <person name="Tsai Y.-C."/>
            <person name="Martin N."/>
            <person name="Korlach J."/>
            <person name="Wiedmann M."/>
        </authorList>
    </citation>
    <scope>NUCLEOTIDE SEQUENCE [LARGE SCALE GENOMIC DNA]</scope>
    <source>
        <strain evidence="1 2">DSM 18334</strain>
    </source>
</reference>
<reference evidence="1 2" key="1">
    <citation type="submission" date="2014-08" db="EMBL/GenBank/DDBJ databases">
        <authorList>
            <person name="den Bakker H.C."/>
        </authorList>
    </citation>
    <scope>NUCLEOTIDE SEQUENCE [LARGE SCALE GENOMIC DNA]</scope>
    <source>
        <strain evidence="1 2">DSM 18334</strain>
    </source>
</reference>
<organism evidence="1 2">
    <name type="scientific">Paenibacillus wynnii</name>
    <dbReference type="NCBI Taxonomy" id="268407"/>
    <lineage>
        <taxon>Bacteria</taxon>
        <taxon>Bacillati</taxon>
        <taxon>Bacillota</taxon>
        <taxon>Bacilli</taxon>
        <taxon>Bacillales</taxon>
        <taxon>Paenibacillaceae</taxon>
        <taxon>Paenibacillus</taxon>
    </lineage>
</organism>
<dbReference type="STRING" id="268407.PWYN_11475"/>
<dbReference type="EMBL" id="JQCR01000002">
    <property type="protein sequence ID" value="KGE19884.1"/>
    <property type="molecule type" value="Genomic_DNA"/>
</dbReference>